<evidence type="ECO:0000256" key="1">
    <source>
        <dbReference type="SAM" id="Phobius"/>
    </source>
</evidence>
<name>A0A9X5BHL0_9FIRM</name>
<organism evidence="2 3">
    <name type="scientific">Parablautia muri</name>
    <dbReference type="NCBI Taxonomy" id="2320879"/>
    <lineage>
        <taxon>Bacteria</taxon>
        <taxon>Bacillati</taxon>
        <taxon>Bacillota</taxon>
        <taxon>Clostridia</taxon>
        <taxon>Lachnospirales</taxon>
        <taxon>Lachnospiraceae</taxon>
        <taxon>Parablautia</taxon>
    </lineage>
</organism>
<keyword evidence="1" id="KW-0812">Transmembrane</keyword>
<accession>A0A9X5BHL0</accession>
<keyword evidence="3" id="KW-1185">Reference proteome</keyword>
<dbReference type="Proteomes" id="UP001154420">
    <property type="component" value="Unassembled WGS sequence"/>
</dbReference>
<dbReference type="AlphaFoldDB" id="A0A9X5BHL0"/>
<evidence type="ECO:0000313" key="2">
    <source>
        <dbReference type="EMBL" id="NBJ93921.1"/>
    </source>
</evidence>
<feature type="transmembrane region" description="Helical" evidence="1">
    <location>
        <begin position="6"/>
        <end position="27"/>
    </location>
</feature>
<sequence length="251" mass="28369">MSGVMIGIIVILVLLLAVIGSVGIAIWRVKSAAQKAFGTSDLREGIKQIEQEYAMAPKSISAMTSLYLPRIKADFPEFQYDEMKVRAENALTSYLIAVDRMTPGALKEGNKELHDKLEMRIQMLCGAGRREHYKRIKIHRTELCDYKKRNGRCIITFQSAVQYYHTITDENGEILGEHSDMPTQSRYNTDVIYIQDRDRVEDERDLSLGLNCPNCGAPISGTGSKVCEYCGTPVIEINIHAWTFSDIRELK</sequence>
<gene>
    <name evidence="2" type="ORF">D5281_15325</name>
</gene>
<dbReference type="EMBL" id="QZDT01000026">
    <property type="protein sequence ID" value="NBJ93921.1"/>
    <property type="molecule type" value="Genomic_DNA"/>
</dbReference>
<reference evidence="2" key="1">
    <citation type="submission" date="2018-09" db="EMBL/GenBank/DDBJ databases">
        <title>Murine metabolic-syndrome-specific gut microbial biobank.</title>
        <authorList>
            <person name="Liu C."/>
        </authorList>
    </citation>
    <scope>NUCLEOTIDE SEQUENCE</scope>
    <source>
        <strain evidence="2">D42-62</strain>
    </source>
</reference>
<proteinExistence type="predicted"/>
<keyword evidence="1" id="KW-1133">Transmembrane helix</keyword>
<comment type="caution">
    <text evidence="2">The sequence shown here is derived from an EMBL/GenBank/DDBJ whole genome shotgun (WGS) entry which is preliminary data.</text>
</comment>
<evidence type="ECO:0000313" key="3">
    <source>
        <dbReference type="Proteomes" id="UP001154420"/>
    </source>
</evidence>
<dbReference type="OrthoDB" id="2066271at2"/>
<keyword evidence="1" id="KW-0472">Membrane</keyword>
<protein>
    <submittedName>
        <fullName evidence="2">Zinc ribbon domain-containing protein</fullName>
    </submittedName>
</protein>
<dbReference type="RefSeq" id="WP_160560971.1">
    <property type="nucleotide sequence ID" value="NZ_QZDT01000026.1"/>
</dbReference>